<organism evidence="3 4">
    <name type="scientific">Enterococcus faecium R496</name>
    <dbReference type="NCBI Taxonomy" id="1134836"/>
    <lineage>
        <taxon>Bacteria</taxon>
        <taxon>Bacillati</taxon>
        <taxon>Bacillota</taxon>
        <taxon>Bacilli</taxon>
        <taxon>Lactobacillales</taxon>
        <taxon>Enterococcaceae</taxon>
        <taxon>Enterococcus</taxon>
    </lineage>
</organism>
<evidence type="ECO:0000256" key="1">
    <source>
        <dbReference type="SAM" id="Coils"/>
    </source>
</evidence>
<dbReference type="RefSeq" id="WP_002350527.1">
    <property type="nucleotide sequence ID" value="NZ_JH808500.1"/>
</dbReference>
<sequence>MAKFKDITESINYVAETVPVVVLSLKPQLLEVYQKEEKEAKAKKAKAKVWKEFDALLTKDLPKKNYVVIEDVQKLSSEEFPDEEDAILDSEKYVVLLKSSLNYVVDLPEKFKEKLLAGVRFMDSNGQLLVIPDDPNMFEREVEEATDFYSAVDQLEVATKGLERIAETFNSSDAVEFEAVAEAETEAVPDEEEALFEDNDEATEAGNQEASIEETQTETYQQPKIDEKPESQSDKENYVYEAEKIVSESDVPKNLDADLLEKDFEQIIANKFQPVVLDEVSDPVDLNEEMRSIAELKPLLFLAKESMNARISIANNKINSELNKTKEQLLLKGKQMLADELLRIEEATSLSGQNQFTNTLSVAKESYEAEASKIDDLVMEKSSIIRKDYDMAKQAYLEAELKKLEQRYDAEHLPEVKQQEDEFRKATEESLDQQYQEAIESIKNDALKQNQEAKEVVVERIINSLKPEIEKSLTEVQEKTLEIVEKTKAENEAEFHDTKEKTTDVVVKYFANKEEVEKLVAKDTNELESKLVAQQNIIEDYKNRVKEFKDLADGYKLNSQKLTEQSEALREDLSRARNDLSQMAEKTKSLVVTTENQTESKRDFTSKKMATIIAVSAMACGTILGSSYFISHNHQEAQAQTETSISRVENSLGSNTASTSTTDNNYEATPTTEFKVGEDVVISIDGKTTKAEVLSIDGDKAVVKAPDGNQYKIQAHLTEKN</sequence>
<evidence type="ECO:0000313" key="4">
    <source>
        <dbReference type="Proteomes" id="UP000006402"/>
    </source>
</evidence>
<protein>
    <submittedName>
        <fullName evidence="3">Uncharacterized protein</fullName>
    </submittedName>
</protein>
<dbReference type="AlphaFoldDB" id="A0AAV3H0R3"/>
<dbReference type="Proteomes" id="UP000006402">
    <property type="component" value="Unassembled WGS sequence"/>
</dbReference>
<comment type="caution">
    <text evidence="3">The sequence shown here is derived from an EMBL/GenBank/DDBJ whole genome shotgun (WGS) entry which is preliminary data.</text>
</comment>
<evidence type="ECO:0000313" key="3">
    <source>
        <dbReference type="EMBL" id="EJX56279.1"/>
    </source>
</evidence>
<evidence type="ECO:0000256" key="2">
    <source>
        <dbReference type="SAM" id="MobiDB-lite"/>
    </source>
</evidence>
<feature type="compositionally biased region" description="Basic and acidic residues" evidence="2">
    <location>
        <begin position="224"/>
        <end position="235"/>
    </location>
</feature>
<proteinExistence type="predicted"/>
<feature type="region of interest" description="Disordered" evidence="2">
    <location>
        <begin position="200"/>
        <end position="235"/>
    </location>
</feature>
<dbReference type="EMBL" id="AMAH01000010">
    <property type="protein sequence ID" value="EJX56279.1"/>
    <property type="molecule type" value="Genomic_DNA"/>
</dbReference>
<name>A0AAV3H0R3_ENTFC</name>
<reference evidence="3 4" key="1">
    <citation type="submission" date="2012-04" db="EMBL/GenBank/DDBJ databases">
        <authorList>
            <person name="Weinstock G."/>
            <person name="Sodergren E."/>
            <person name="Lobos E.A."/>
            <person name="Fulton L."/>
            <person name="Fulton R."/>
            <person name="Courtney L."/>
            <person name="Fronick C."/>
            <person name="O'Laughlin M."/>
            <person name="Godfrey J."/>
            <person name="Wilson R.M."/>
            <person name="Miner T."/>
            <person name="Farmer C."/>
            <person name="Delehaunty K."/>
            <person name="Cordes M."/>
            <person name="Minx P."/>
            <person name="Tomlinson C."/>
            <person name="Chen J."/>
            <person name="Wollam A."/>
            <person name="Pepin K.H."/>
            <person name="Bhonagiri V."/>
            <person name="Zhang X."/>
            <person name="Suruliraj S."/>
            <person name="Warren W."/>
            <person name="Mitreva M."/>
            <person name="Mardis E.R."/>
            <person name="Wilson R.K."/>
        </authorList>
    </citation>
    <scope>NUCLEOTIDE SEQUENCE [LARGE SCALE GENOMIC DNA]</scope>
    <source>
        <strain evidence="3 4">R496</strain>
    </source>
</reference>
<accession>A0AAV3H0R3</accession>
<feature type="coiled-coil region" evidence="1">
    <location>
        <begin position="524"/>
        <end position="586"/>
    </location>
</feature>
<gene>
    <name evidence="3" type="ORF">HMPREF1378_00098</name>
</gene>
<keyword evidence="1" id="KW-0175">Coiled coil</keyword>